<dbReference type="Pfam" id="PF12146">
    <property type="entry name" value="Hydrolase_4"/>
    <property type="match status" value="1"/>
</dbReference>
<evidence type="ECO:0000313" key="3">
    <source>
        <dbReference type="EMBL" id="KAG2620408.1"/>
    </source>
</evidence>
<name>A0A8T0UE85_PANVG</name>
<dbReference type="Gene3D" id="3.40.50.1820">
    <property type="entry name" value="alpha/beta hydrolase"/>
    <property type="match status" value="1"/>
</dbReference>
<dbReference type="SUPFAM" id="SSF53474">
    <property type="entry name" value="alpha/beta-Hydrolases"/>
    <property type="match status" value="1"/>
</dbReference>
<accession>A0A8T0UE85</accession>
<organism evidence="3 4">
    <name type="scientific">Panicum virgatum</name>
    <name type="common">Blackwell switchgrass</name>
    <dbReference type="NCBI Taxonomy" id="38727"/>
    <lineage>
        <taxon>Eukaryota</taxon>
        <taxon>Viridiplantae</taxon>
        <taxon>Streptophyta</taxon>
        <taxon>Embryophyta</taxon>
        <taxon>Tracheophyta</taxon>
        <taxon>Spermatophyta</taxon>
        <taxon>Magnoliopsida</taxon>
        <taxon>Liliopsida</taxon>
        <taxon>Poales</taxon>
        <taxon>Poaceae</taxon>
        <taxon>PACMAD clade</taxon>
        <taxon>Panicoideae</taxon>
        <taxon>Panicodae</taxon>
        <taxon>Paniceae</taxon>
        <taxon>Panicinae</taxon>
        <taxon>Panicum</taxon>
        <taxon>Panicum sect. Hiantes</taxon>
    </lineage>
</organism>
<dbReference type="InterPro" id="IPR029058">
    <property type="entry name" value="AB_hydrolase_fold"/>
</dbReference>
<comment type="caution">
    <text evidence="3">The sequence shown here is derived from an EMBL/GenBank/DDBJ whole genome shotgun (WGS) entry which is preliminary data.</text>
</comment>
<feature type="domain" description="Serine aminopeptidase S33" evidence="2">
    <location>
        <begin position="68"/>
        <end position="175"/>
    </location>
</feature>
<dbReference type="EMBL" id="CM029042">
    <property type="protein sequence ID" value="KAG2620408.1"/>
    <property type="molecule type" value="Genomic_DNA"/>
</dbReference>
<reference evidence="3" key="1">
    <citation type="submission" date="2020-05" db="EMBL/GenBank/DDBJ databases">
        <title>WGS assembly of Panicum virgatum.</title>
        <authorList>
            <person name="Lovell J.T."/>
            <person name="Jenkins J."/>
            <person name="Shu S."/>
            <person name="Juenger T.E."/>
            <person name="Schmutz J."/>
        </authorList>
    </citation>
    <scope>NUCLEOTIDE SEQUENCE</scope>
    <source>
        <strain evidence="3">AP13</strain>
    </source>
</reference>
<dbReference type="PANTHER" id="PTHR12277:SF81">
    <property type="entry name" value="PROTEIN ABHD13"/>
    <property type="match status" value="1"/>
</dbReference>
<feature type="region of interest" description="Disordered" evidence="1">
    <location>
        <begin position="248"/>
        <end position="273"/>
    </location>
</feature>
<dbReference type="AlphaFoldDB" id="A0A8T0UE85"/>
<dbReference type="InterPro" id="IPR022742">
    <property type="entry name" value="Hydrolase_4"/>
</dbReference>
<evidence type="ECO:0000259" key="2">
    <source>
        <dbReference type="Pfam" id="PF12146"/>
    </source>
</evidence>
<protein>
    <recommendedName>
        <fullName evidence="2">Serine aminopeptidase S33 domain-containing protein</fullName>
    </recommendedName>
</protein>
<gene>
    <name evidence="3" type="ORF">PVAP13_3NG091300</name>
</gene>
<keyword evidence="4" id="KW-1185">Reference proteome</keyword>
<proteinExistence type="predicted"/>
<evidence type="ECO:0000256" key="1">
    <source>
        <dbReference type="SAM" id="MobiDB-lite"/>
    </source>
</evidence>
<evidence type="ECO:0000313" key="4">
    <source>
        <dbReference type="Proteomes" id="UP000823388"/>
    </source>
</evidence>
<sequence length="326" mass="37031">MGGVTSSVAAKMAFFPPTPPSYALVEDAGAGVTTLSGQPHRENVEVLRLRTRKGNTLAAMYVRHPDAASTVLYSHGNAADLGHLYQLFLHLSFNLRVNVLGYDYSGYGQSSGKPSEHNTYADIEAAYKCLIENFGAKEEEIILYGQSVGSGPTVDLASRLPRLRAVVLHSPILSGLRVMYPVKRTYWFDIYKNIDKIPQVSCPVLIIHGTADEVVDWSHVEKSPSHRQAWRESVDRIEPSRKSIDFFEPSRKSTDRREKSRSTRDRMRNTEHRYSNVEKVDKLKISFDQFEKSRRSVDIFERPKRNIEQLDCGRKSVDRLDRIWAS</sequence>
<dbReference type="PANTHER" id="PTHR12277">
    <property type="entry name" value="ALPHA/BETA HYDROLASE DOMAIN-CONTAINING PROTEIN"/>
    <property type="match status" value="1"/>
</dbReference>
<dbReference type="Proteomes" id="UP000823388">
    <property type="component" value="Chromosome 3N"/>
</dbReference>